<keyword evidence="3" id="KW-1185">Reference proteome</keyword>
<gene>
    <name evidence="2" type="ORF">WMY93_034289</name>
</gene>
<feature type="non-terminal residue" evidence="2">
    <location>
        <position position="1"/>
    </location>
</feature>
<organism evidence="2 3">
    <name type="scientific">Mugilogobius chulae</name>
    <name type="common">yellowstripe goby</name>
    <dbReference type="NCBI Taxonomy" id="88201"/>
    <lineage>
        <taxon>Eukaryota</taxon>
        <taxon>Metazoa</taxon>
        <taxon>Chordata</taxon>
        <taxon>Craniata</taxon>
        <taxon>Vertebrata</taxon>
        <taxon>Euteleostomi</taxon>
        <taxon>Actinopterygii</taxon>
        <taxon>Neopterygii</taxon>
        <taxon>Teleostei</taxon>
        <taxon>Neoteleostei</taxon>
        <taxon>Acanthomorphata</taxon>
        <taxon>Gobiaria</taxon>
        <taxon>Gobiiformes</taxon>
        <taxon>Gobioidei</taxon>
        <taxon>Gobiidae</taxon>
        <taxon>Gobionellinae</taxon>
        <taxon>Mugilogobius</taxon>
    </lineage>
</organism>
<dbReference type="Proteomes" id="UP001460270">
    <property type="component" value="Unassembled WGS sequence"/>
</dbReference>
<comment type="caution">
    <text evidence="2">The sequence shown here is derived from an EMBL/GenBank/DDBJ whole genome shotgun (WGS) entry which is preliminary data.</text>
</comment>
<dbReference type="EMBL" id="JBBPFD010000477">
    <property type="protein sequence ID" value="KAK7878800.1"/>
    <property type="molecule type" value="Genomic_DNA"/>
</dbReference>
<reference evidence="3" key="1">
    <citation type="submission" date="2024-04" db="EMBL/GenBank/DDBJ databases">
        <title>Salinicola lusitanus LLJ914,a marine bacterium isolated from the Okinawa Trough.</title>
        <authorList>
            <person name="Li J."/>
        </authorList>
    </citation>
    <scope>NUCLEOTIDE SEQUENCE [LARGE SCALE GENOMIC DNA]</scope>
</reference>
<accession>A0AAW0MHJ1</accession>
<name>A0AAW0MHJ1_9GOBI</name>
<evidence type="ECO:0000256" key="1">
    <source>
        <dbReference type="SAM" id="MobiDB-lite"/>
    </source>
</evidence>
<evidence type="ECO:0000313" key="3">
    <source>
        <dbReference type="Proteomes" id="UP001460270"/>
    </source>
</evidence>
<protein>
    <submittedName>
        <fullName evidence="2">Uncharacterized protein</fullName>
    </submittedName>
</protein>
<feature type="compositionally biased region" description="Polar residues" evidence="1">
    <location>
        <begin position="71"/>
        <end position="96"/>
    </location>
</feature>
<feature type="region of interest" description="Disordered" evidence="1">
    <location>
        <begin position="63"/>
        <end position="96"/>
    </location>
</feature>
<evidence type="ECO:0000313" key="2">
    <source>
        <dbReference type="EMBL" id="KAK7878800.1"/>
    </source>
</evidence>
<sequence length="96" mass="11295">TEKLYVPHKSFCDDTRLYTTDCTRLLQLTTRPRPELHQTSTRSTPDLQLHQQNLSNITHHTTLHHRLHQAPSHSYSRPTPDLQQNYTRTTPDLQLL</sequence>
<proteinExistence type="predicted"/>
<dbReference type="AlphaFoldDB" id="A0AAW0MHJ1"/>